<dbReference type="CDD" id="cd19481">
    <property type="entry name" value="RecA-like_protease"/>
    <property type="match status" value="1"/>
</dbReference>
<dbReference type="RefSeq" id="XP_018065624.1">
    <property type="nucleotide sequence ID" value="XM_018220465.1"/>
</dbReference>
<dbReference type="PANTHER" id="PTHR46411:SF3">
    <property type="entry name" value="AAA+ ATPASE DOMAIN-CONTAINING PROTEIN"/>
    <property type="match status" value="1"/>
</dbReference>
<reference evidence="3 4" key="1">
    <citation type="submission" date="2015-10" db="EMBL/GenBank/DDBJ databases">
        <title>Full genome of DAOMC 229536 Phialocephala scopiformis, a fungal endophyte of spruce producing the potent anti-insectan compound rugulosin.</title>
        <authorList>
            <consortium name="DOE Joint Genome Institute"/>
            <person name="Walker A.K."/>
            <person name="Frasz S.L."/>
            <person name="Seifert K.A."/>
            <person name="Miller J.D."/>
            <person name="Mondo S.J."/>
            <person name="Labutti K."/>
            <person name="Lipzen A."/>
            <person name="Dockter R."/>
            <person name="Kennedy M."/>
            <person name="Grigoriev I.V."/>
            <person name="Spatafora J.W."/>
        </authorList>
    </citation>
    <scope>NUCLEOTIDE SEQUENCE [LARGE SCALE GENOMIC DNA]</scope>
    <source>
        <strain evidence="3 4">CBS 120377</strain>
    </source>
</reference>
<dbReference type="AlphaFoldDB" id="A0A194WUC0"/>
<feature type="domain" description="AAA+ ATPase" evidence="2">
    <location>
        <begin position="443"/>
        <end position="565"/>
    </location>
</feature>
<accession>A0A194WUC0</accession>
<dbReference type="EMBL" id="KQ947427">
    <property type="protein sequence ID" value="KUJ11269.1"/>
    <property type="molecule type" value="Genomic_DNA"/>
</dbReference>
<dbReference type="SUPFAM" id="SSF52540">
    <property type="entry name" value="P-loop containing nucleoside triphosphate hydrolases"/>
    <property type="match status" value="1"/>
</dbReference>
<dbReference type="OrthoDB" id="10042665at2759"/>
<feature type="region of interest" description="Disordered" evidence="1">
    <location>
        <begin position="1"/>
        <end position="21"/>
    </location>
</feature>
<name>A0A194WUC0_MOLSC</name>
<dbReference type="PANTHER" id="PTHR46411">
    <property type="entry name" value="FAMILY ATPASE, PUTATIVE-RELATED"/>
    <property type="match status" value="1"/>
</dbReference>
<keyword evidence="4" id="KW-1185">Reference proteome</keyword>
<keyword evidence="3" id="KW-0378">Hydrolase</keyword>
<evidence type="ECO:0000313" key="3">
    <source>
        <dbReference type="EMBL" id="KUJ11269.1"/>
    </source>
</evidence>
<dbReference type="SMART" id="SM00382">
    <property type="entry name" value="AAA"/>
    <property type="match status" value="1"/>
</dbReference>
<evidence type="ECO:0000313" key="4">
    <source>
        <dbReference type="Proteomes" id="UP000070700"/>
    </source>
</evidence>
<dbReference type="GeneID" id="28830191"/>
<dbReference type="InterPro" id="IPR003593">
    <property type="entry name" value="AAA+_ATPase"/>
</dbReference>
<proteinExistence type="predicted"/>
<dbReference type="InterPro" id="IPR003959">
    <property type="entry name" value="ATPase_AAA_core"/>
</dbReference>
<dbReference type="InParanoid" id="A0A194WUC0"/>
<feature type="compositionally biased region" description="Acidic residues" evidence="1">
    <location>
        <begin position="1"/>
        <end position="16"/>
    </location>
</feature>
<sequence>MEEDDYEDDEDDDEPDQSARNFSFLGSSLDEATHPSGVNCEIKLYEARYNHKGERPRLQVGKYHRKQPELHQDHNSALVFTRWYNYDSEVETTELVIRSLHLKKALSKVIKEYPGINFKTQNIILGDLPKCLFHYRKELEAYGETLPADSDAFEHLELLLEHMWQQLQVPYASYSNLMESTVIKPGLDFSDLWMAFKPGDLLYLKAMGCHRVVQLKTMILAGSRSFWKVYFVYIADDGRRVGYIKNECRIEKYDGYRPLVNLEIFPLQYHPDQAGVKKHTIARGQNMMALRGVKYRMYDGLIRAFELQKRRTVVGDSDVLPLPATMTKARVVIDAQTFAKKNQYSMPFTDETLGRLPKYAESDEYFLYDEQLMICDHEVAGFSLAEKRWCWFDVDNIFEVEFNLTAFERLLLPQEQKDMIYSLVEVHTNSNLVFDDVIKGKGKGMVFLLHGVPGVGKTLTAESVADQTKRPLYTISSGELGVGTKAVEDNLKAALDLATTWNAIVLLDEADVFLEQRSMQDLDRNSLVSIFLRLMEYYEGILILTTNRIEAFDRAFKSRIHLAIKYHALSPAYRVNLWHAFITSTIDADRTSSDKLKNTYPWLTDTYLNEIGREDLNGRQIKNTVRTANALAVSAKVPLSPKHIETALKAMRMFESDFAESHHEAEEPSNKRRRVG</sequence>
<dbReference type="Gene3D" id="3.40.50.300">
    <property type="entry name" value="P-loop containing nucleotide triphosphate hydrolases"/>
    <property type="match status" value="1"/>
</dbReference>
<organism evidence="3 4">
    <name type="scientific">Mollisia scopiformis</name>
    <name type="common">Conifer needle endophyte fungus</name>
    <name type="synonym">Phialocephala scopiformis</name>
    <dbReference type="NCBI Taxonomy" id="149040"/>
    <lineage>
        <taxon>Eukaryota</taxon>
        <taxon>Fungi</taxon>
        <taxon>Dikarya</taxon>
        <taxon>Ascomycota</taxon>
        <taxon>Pezizomycotina</taxon>
        <taxon>Leotiomycetes</taxon>
        <taxon>Helotiales</taxon>
        <taxon>Mollisiaceae</taxon>
        <taxon>Mollisia</taxon>
    </lineage>
</organism>
<dbReference type="Proteomes" id="UP000070700">
    <property type="component" value="Unassembled WGS sequence"/>
</dbReference>
<gene>
    <name evidence="3" type="ORF">LY89DRAFT_739466</name>
</gene>
<dbReference type="InterPro" id="IPR027417">
    <property type="entry name" value="P-loop_NTPase"/>
</dbReference>
<protein>
    <submittedName>
        <fullName evidence="3">p-loop containing nucleoside triphosphate hydrolase protein</fullName>
    </submittedName>
</protein>
<dbReference type="Pfam" id="PF00004">
    <property type="entry name" value="AAA"/>
    <property type="match status" value="1"/>
</dbReference>
<dbReference type="GO" id="GO:0016887">
    <property type="term" value="F:ATP hydrolysis activity"/>
    <property type="evidence" value="ECO:0007669"/>
    <property type="project" value="InterPro"/>
</dbReference>
<dbReference type="GO" id="GO:0005524">
    <property type="term" value="F:ATP binding"/>
    <property type="evidence" value="ECO:0007669"/>
    <property type="project" value="InterPro"/>
</dbReference>
<evidence type="ECO:0000259" key="2">
    <source>
        <dbReference type="SMART" id="SM00382"/>
    </source>
</evidence>
<evidence type="ECO:0000256" key="1">
    <source>
        <dbReference type="SAM" id="MobiDB-lite"/>
    </source>
</evidence>
<dbReference type="STRING" id="149040.A0A194WUC0"/>
<dbReference type="KEGG" id="psco:LY89DRAFT_739466"/>
<dbReference type="InterPro" id="IPR054289">
    <property type="entry name" value="DUF7025"/>
</dbReference>
<dbReference type="Pfam" id="PF22942">
    <property type="entry name" value="DUF7025"/>
    <property type="match status" value="1"/>
</dbReference>